<protein>
    <recommendedName>
        <fullName evidence="1">DUF6924 domain-containing protein</fullName>
    </recommendedName>
</protein>
<dbReference type="Pfam" id="PF21962">
    <property type="entry name" value="DUF6924"/>
    <property type="match status" value="1"/>
</dbReference>
<dbReference type="EMBL" id="JAAATY010000005">
    <property type="protein sequence ID" value="NRN65014.1"/>
    <property type="molecule type" value="Genomic_DNA"/>
</dbReference>
<evidence type="ECO:0000259" key="1">
    <source>
        <dbReference type="Pfam" id="PF21962"/>
    </source>
</evidence>
<dbReference type="RefSeq" id="WP_173128232.1">
    <property type="nucleotide sequence ID" value="NZ_CBCSGW010000040.1"/>
</dbReference>
<evidence type="ECO:0000313" key="2">
    <source>
        <dbReference type="EMBL" id="NRN65014.1"/>
    </source>
</evidence>
<evidence type="ECO:0000313" key="3">
    <source>
        <dbReference type="Proteomes" id="UP000763557"/>
    </source>
</evidence>
<organism evidence="2 3">
    <name type="scientific">Kibdelosporangium persicum</name>
    <dbReference type="NCBI Taxonomy" id="2698649"/>
    <lineage>
        <taxon>Bacteria</taxon>
        <taxon>Bacillati</taxon>
        <taxon>Actinomycetota</taxon>
        <taxon>Actinomycetes</taxon>
        <taxon>Pseudonocardiales</taxon>
        <taxon>Pseudonocardiaceae</taxon>
        <taxon>Kibdelosporangium</taxon>
    </lineage>
</organism>
<accession>A0ABX2F111</accession>
<name>A0ABX2F111_9PSEU</name>
<reference evidence="2 3" key="1">
    <citation type="submission" date="2020-01" db="EMBL/GenBank/DDBJ databases">
        <title>Kibdelosporangium persica a novel Actinomycetes from a hot desert in Iran.</title>
        <authorList>
            <person name="Safaei N."/>
            <person name="Zaburannyi N."/>
            <person name="Mueller R."/>
            <person name="Wink J."/>
        </authorList>
    </citation>
    <scope>NUCLEOTIDE SEQUENCE [LARGE SCALE GENOMIC DNA]</scope>
    <source>
        <strain evidence="2 3">4NS15</strain>
    </source>
</reference>
<keyword evidence="3" id="KW-1185">Reference proteome</keyword>
<dbReference type="InterPro" id="IPR053832">
    <property type="entry name" value="DUF6924"/>
</dbReference>
<sequence>MRPLPAGTCTALLRTDFSDDGVWQEILTAVGTPTAEGFLPDLTPIDDIAYLGATKADILDATGAGYRHPVVLVVDEVTVRHPEHAILVISLRRDRGREFRAIPEVAWSVENNLSQANMDFHEFVDAAHQDGVYRGF</sequence>
<feature type="domain" description="DUF6924" evidence="1">
    <location>
        <begin position="10"/>
        <end position="136"/>
    </location>
</feature>
<comment type="caution">
    <text evidence="2">The sequence shown here is derived from an EMBL/GenBank/DDBJ whole genome shotgun (WGS) entry which is preliminary data.</text>
</comment>
<dbReference type="Proteomes" id="UP000763557">
    <property type="component" value="Unassembled WGS sequence"/>
</dbReference>
<proteinExistence type="predicted"/>
<gene>
    <name evidence="2" type="ORF">GC106_22240</name>
</gene>